<organism evidence="1 2">
    <name type="scientific">Glarea lozoyensis (strain ATCC 20868 / MF5171)</name>
    <dbReference type="NCBI Taxonomy" id="1116229"/>
    <lineage>
        <taxon>Eukaryota</taxon>
        <taxon>Fungi</taxon>
        <taxon>Dikarya</taxon>
        <taxon>Ascomycota</taxon>
        <taxon>Pezizomycotina</taxon>
        <taxon>Leotiomycetes</taxon>
        <taxon>Helotiales</taxon>
        <taxon>Helotiaceae</taxon>
        <taxon>Glarea</taxon>
    </lineage>
</organism>
<dbReference type="AlphaFoldDB" id="S3CU29"/>
<sequence length="214" mass="24684">MFHQPTPDIRAPLENVLSNLSQKPQYYVHDGCSHLFQVRNRNPPDGSPTQLCIPYAFSFNDCGHYLEYHCTVGRSFQAGEVHNFCTFNLPPMAKDLNKAGYCPQCRKSIEEHEELLSACGHNKSRISLAVSHIWKRITSSLTVVVNMHSYPATNWTSSSGTHRFRRYHCKECKRDDAALREMLSNTERGVRRAERRQRLAKMARTYSHRWDIGA</sequence>
<name>S3CU29_GLAL2</name>
<dbReference type="RefSeq" id="XP_008084442.1">
    <property type="nucleotide sequence ID" value="XM_008086251.1"/>
</dbReference>
<evidence type="ECO:0000313" key="2">
    <source>
        <dbReference type="Proteomes" id="UP000016922"/>
    </source>
</evidence>
<dbReference type="EMBL" id="KE145368">
    <property type="protein sequence ID" value="EPE28534.1"/>
    <property type="molecule type" value="Genomic_DNA"/>
</dbReference>
<reference evidence="1 2" key="1">
    <citation type="journal article" date="2013" name="BMC Genomics">
        <title>Genomics-driven discovery of the pneumocandin biosynthetic gene cluster in the fungus Glarea lozoyensis.</title>
        <authorList>
            <person name="Chen L."/>
            <person name="Yue Q."/>
            <person name="Zhang X."/>
            <person name="Xiang M."/>
            <person name="Wang C."/>
            <person name="Li S."/>
            <person name="Che Y."/>
            <person name="Ortiz-Lopez F.J."/>
            <person name="Bills G.F."/>
            <person name="Liu X."/>
            <person name="An Z."/>
        </authorList>
    </citation>
    <scope>NUCLEOTIDE SEQUENCE [LARGE SCALE GENOMIC DNA]</scope>
    <source>
        <strain evidence="2">ATCC 20868 / MF5171</strain>
    </source>
</reference>
<dbReference type="KEGG" id="glz:GLAREA_09655"/>
<keyword evidence="2" id="KW-1185">Reference proteome</keyword>
<evidence type="ECO:0000313" key="1">
    <source>
        <dbReference type="EMBL" id="EPE28534.1"/>
    </source>
</evidence>
<dbReference type="GeneID" id="19468702"/>
<proteinExistence type="predicted"/>
<gene>
    <name evidence="1" type="ORF">GLAREA_09655</name>
</gene>
<dbReference type="HOGENOM" id="CLU_1289014_0_0_1"/>
<dbReference type="Proteomes" id="UP000016922">
    <property type="component" value="Unassembled WGS sequence"/>
</dbReference>
<accession>S3CU29</accession>
<protein>
    <submittedName>
        <fullName evidence="1">Uncharacterized protein</fullName>
    </submittedName>
</protein>